<keyword evidence="1" id="KW-0812">Transmembrane</keyword>
<evidence type="ECO:0000313" key="2">
    <source>
        <dbReference type="EMBL" id="MFC4626308.1"/>
    </source>
</evidence>
<dbReference type="Proteomes" id="UP001596042">
    <property type="component" value="Unassembled WGS sequence"/>
</dbReference>
<protein>
    <submittedName>
        <fullName evidence="2">Phage holin family protein</fullName>
    </submittedName>
</protein>
<organism evidence="2 3">
    <name type="scientific">Daeguia caeni</name>
    <dbReference type="NCBI Taxonomy" id="439612"/>
    <lineage>
        <taxon>Bacteria</taxon>
        <taxon>Pseudomonadati</taxon>
        <taxon>Pseudomonadota</taxon>
        <taxon>Alphaproteobacteria</taxon>
        <taxon>Hyphomicrobiales</taxon>
        <taxon>Brucellaceae</taxon>
        <taxon>Daeguia</taxon>
    </lineage>
</organism>
<reference evidence="3" key="1">
    <citation type="journal article" date="2019" name="Int. J. Syst. Evol. Microbiol.">
        <title>The Global Catalogue of Microorganisms (GCM) 10K type strain sequencing project: providing services to taxonomists for standard genome sequencing and annotation.</title>
        <authorList>
            <consortium name="The Broad Institute Genomics Platform"/>
            <consortium name="The Broad Institute Genome Sequencing Center for Infectious Disease"/>
            <person name="Wu L."/>
            <person name="Ma J."/>
        </authorList>
    </citation>
    <scope>NUCLEOTIDE SEQUENCE [LARGE SCALE GENOMIC DNA]</scope>
    <source>
        <strain evidence="3">CGMCC 1.15731</strain>
    </source>
</reference>
<keyword evidence="1" id="KW-1133">Transmembrane helix</keyword>
<feature type="transmembrane region" description="Helical" evidence="1">
    <location>
        <begin position="27"/>
        <end position="53"/>
    </location>
</feature>
<keyword evidence="1" id="KW-0472">Membrane</keyword>
<dbReference type="EMBL" id="JBHSEL010000124">
    <property type="protein sequence ID" value="MFC4626308.1"/>
    <property type="molecule type" value="Genomic_DNA"/>
</dbReference>
<comment type="caution">
    <text evidence="2">The sequence shown here is derived from an EMBL/GenBank/DDBJ whole genome shotgun (WGS) entry which is preliminary data.</text>
</comment>
<proteinExistence type="predicted"/>
<keyword evidence="3" id="KW-1185">Reference proteome</keyword>
<name>A0ABV9H8K9_9HYPH</name>
<feature type="transmembrane region" description="Helical" evidence="1">
    <location>
        <begin position="59"/>
        <end position="85"/>
    </location>
</feature>
<accession>A0ABV9H8K9</accession>
<dbReference type="RefSeq" id="WP_374831174.1">
    <property type="nucleotide sequence ID" value="NZ_JBHEEZ010000007.1"/>
</dbReference>
<sequence length="147" mass="15608">MLKLLSPLIAELMADEARLLTGRAKRISISIGVVVLFGLTGFLFLCFAAYLALAQHYSAPISALILAAIAFILALVALAIIKAIAVSEEKKRQQRIEAEKANIMATAAMAAIPAILKRPVLGILVPLAGIALAEFLSGQNKKTDKNN</sequence>
<evidence type="ECO:0000313" key="3">
    <source>
        <dbReference type="Proteomes" id="UP001596042"/>
    </source>
</evidence>
<gene>
    <name evidence="2" type="ORF">ACFO1V_14035</name>
</gene>
<evidence type="ECO:0000256" key="1">
    <source>
        <dbReference type="SAM" id="Phobius"/>
    </source>
</evidence>